<dbReference type="Pfam" id="PF00425">
    <property type="entry name" value="Chorismate_bind"/>
    <property type="match status" value="1"/>
</dbReference>
<dbReference type="PANTHER" id="PTHR42839">
    <property type="entry name" value="ISOCHORISMATE SYNTHASE ENTC"/>
    <property type="match status" value="1"/>
</dbReference>
<reference evidence="7 8" key="1">
    <citation type="submission" date="2018-07" db="EMBL/GenBank/DDBJ databases">
        <title>Genome sequence of Rhodococcus rhodnii ATCC 35071 from Rhodnius prolixus.</title>
        <authorList>
            <person name="Patel V."/>
            <person name="Vogel K.J."/>
        </authorList>
    </citation>
    <scope>NUCLEOTIDE SEQUENCE [LARGE SCALE GENOMIC DNA]</scope>
    <source>
        <strain evidence="7 8">ATCC 35071</strain>
    </source>
</reference>
<evidence type="ECO:0000259" key="6">
    <source>
        <dbReference type="Pfam" id="PF00425"/>
    </source>
</evidence>
<evidence type="ECO:0000256" key="2">
    <source>
        <dbReference type="ARBA" id="ARBA00005297"/>
    </source>
</evidence>
<dbReference type="InterPro" id="IPR005801">
    <property type="entry name" value="ADC_synthase"/>
</dbReference>
<evidence type="ECO:0000256" key="1">
    <source>
        <dbReference type="ARBA" id="ARBA00000799"/>
    </source>
</evidence>
<dbReference type="InterPro" id="IPR004561">
    <property type="entry name" value="IsoChor_synthase"/>
</dbReference>
<dbReference type="AlphaFoldDB" id="A0A6P2CMU5"/>
<dbReference type="SUPFAM" id="SSF56322">
    <property type="entry name" value="ADC synthase"/>
    <property type="match status" value="1"/>
</dbReference>
<dbReference type="NCBIfam" id="TIGR00543">
    <property type="entry name" value="isochor_syn"/>
    <property type="match status" value="1"/>
</dbReference>
<feature type="domain" description="Chorismate-utilising enzyme C-terminal" evidence="6">
    <location>
        <begin position="94"/>
        <end position="351"/>
    </location>
</feature>
<proteinExistence type="inferred from homology"/>
<accession>A0A6P2CMU5</accession>
<comment type="similarity">
    <text evidence="2">Belongs to the isochorismate synthase family.</text>
</comment>
<sequence length="361" mass="37272">MAGDAATGTSDTLRFVLSRPSGTVEGYGVRARFTDRGAAADAVRSGAGVVGALAFDPDGPCDLTSPQRRVVTGTPWARDVGPAAPVEVTESDPARHAERVRRALKLIAAGELEKVVLARHVTVTSAAAIDPVAVLSRLTAADPGGNGYLVRLGDPDEPSPAVLVGSSPEVLVRRTGTTVSCHPLAGSAPRTPGDDTAGRALLASGKDRHEHALVVEALRRGLTPLCSELDVPAEPTLVATGQMWHLGTPIVGRIADPATTALDLAIAVHPTPAVCGSPYERAFDLIRREEPDRGLYTGAVGWCDEHGDGEWMVAIRCALVDGSRTSATAYAGGGIVDGSDPDAEVDETRAKLRTVLGALGG</sequence>
<evidence type="ECO:0000313" key="8">
    <source>
        <dbReference type="Proteomes" id="UP000471120"/>
    </source>
</evidence>
<dbReference type="InterPro" id="IPR015890">
    <property type="entry name" value="Chorismate_C"/>
</dbReference>
<name>A0A6P2CMU5_9NOCA</name>
<evidence type="ECO:0000256" key="5">
    <source>
        <dbReference type="ARBA" id="ARBA00041564"/>
    </source>
</evidence>
<dbReference type="GO" id="GO:0008909">
    <property type="term" value="F:isochorismate synthase activity"/>
    <property type="evidence" value="ECO:0007669"/>
    <property type="project" value="UniProtKB-EC"/>
</dbReference>
<evidence type="ECO:0000256" key="3">
    <source>
        <dbReference type="ARBA" id="ARBA00012824"/>
    </source>
</evidence>
<dbReference type="Proteomes" id="UP000471120">
    <property type="component" value="Unassembled WGS sequence"/>
</dbReference>
<dbReference type="Gene3D" id="3.60.120.10">
    <property type="entry name" value="Anthranilate synthase"/>
    <property type="match status" value="1"/>
</dbReference>
<dbReference type="EMBL" id="QRCM01000001">
    <property type="protein sequence ID" value="TXG92476.1"/>
    <property type="molecule type" value="Genomic_DNA"/>
</dbReference>
<organism evidence="7 8">
    <name type="scientific">Rhodococcus rhodnii</name>
    <dbReference type="NCBI Taxonomy" id="38312"/>
    <lineage>
        <taxon>Bacteria</taxon>
        <taxon>Bacillati</taxon>
        <taxon>Actinomycetota</taxon>
        <taxon>Actinomycetes</taxon>
        <taxon>Mycobacteriales</taxon>
        <taxon>Nocardiaceae</taxon>
        <taxon>Rhodococcus</taxon>
    </lineage>
</organism>
<dbReference type="PANTHER" id="PTHR42839:SF2">
    <property type="entry name" value="ISOCHORISMATE SYNTHASE ENTC"/>
    <property type="match status" value="1"/>
</dbReference>
<gene>
    <name evidence="7" type="ORF">DW322_06490</name>
</gene>
<protein>
    <recommendedName>
        <fullName evidence="3">isochorismate synthase</fullName>
        <ecNumber evidence="3">5.4.4.2</ecNumber>
    </recommendedName>
    <alternativeName>
        <fullName evidence="5">Isochorismate mutase</fullName>
    </alternativeName>
</protein>
<evidence type="ECO:0000313" key="7">
    <source>
        <dbReference type="EMBL" id="TXG92476.1"/>
    </source>
</evidence>
<dbReference type="EC" id="5.4.4.2" evidence="3"/>
<evidence type="ECO:0000256" key="4">
    <source>
        <dbReference type="ARBA" id="ARBA00023235"/>
    </source>
</evidence>
<keyword evidence="4 7" id="KW-0413">Isomerase</keyword>
<comment type="caution">
    <text evidence="7">The sequence shown here is derived from an EMBL/GenBank/DDBJ whole genome shotgun (WGS) entry which is preliminary data.</text>
</comment>
<comment type="catalytic activity">
    <reaction evidence="1">
        <text>chorismate = isochorismate</text>
        <dbReference type="Rhea" id="RHEA:18985"/>
        <dbReference type="ChEBI" id="CHEBI:29748"/>
        <dbReference type="ChEBI" id="CHEBI:29780"/>
        <dbReference type="EC" id="5.4.4.2"/>
    </reaction>
</comment>